<evidence type="ECO:0000313" key="4">
    <source>
        <dbReference type="EMBL" id="NMF87673.1"/>
    </source>
</evidence>
<evidence type="ECO:0000256" key="3">
    <source>
        <dbReference type="SAM" id="SignalP"/>
    </source>
</evidence>
<sequence length="100" mass="10404">MRRSLAVAFLVALVAAYPAVAQQRPGLAGEGKADRPGLAAGSDSGTDGDRQGPGRSGAAESSVDVQALRHENAVLKRKVGLLEKQVDLLRQRLDSLEGGQ</sequence>
<gene>
    <name evidence="4" type="ORF">GPA26_04165</name>
</gene>
<keyword evidence="5" id="KW-1185">Reference proteome</keyword>
<dbReference type="RefSeq" id="WP_169205118.1">
    <property type="nucleotide sequence ID" value="NZ_CP059560.1"/>
</dbReference>
<feature type="coiled-coil region" evidence="1">
    <location>
        <begin position="65"/>
        <end position="92"/>
    </location>
</feature>
<feature type="region of interest" description="Disordered" evidence="2">
    <location>
        <begin position="24"/>
        <end position="65"/>
    </location>
</feature>
<protein>
    <recommendedName>
        <fullName evidence="6">YbgF trimerisation domain-containing protein</fullName>
    </recommendedName>
</protein>
<feature type="chain" id="PRO_5045539425" description="YbgF trimerisation domain-containing protein" evidence="3">
    <location>
        <begin position="22"/>
        <end position="100"/>
    </location>
</feature>
<proteinExistence type="predicted"/>
<accession>A0ABX1MM08</accession>
<evidence type="ECO:0000256" key="2">
    <source>
        <dbReference type="SAM" id="MobiDB-lite"/>
    </source>
</evidence>
<feature type="signal peptide" evidence="3">
    <location>
        <begin position="1"/>
        <end position="21"/>
    </location>
</feature>
<keyword evidence="1" id="KW-0175">Coiled coil</keyword>
<evidence type="ECO:0000256" key="1">
    <source>
        <dbReference type="SAM" id="Coils"/>
    </source>
</evidence>
<evidence type="ECO:0000313" key="5">
    <source>
        <dbReference type="Proteomes" id="UP000652074"/>
    </source>
</evidence>
<dbReference type="Proteomes" id="UP000652074">
    <property type="component" value="Unassembled WGS sequence"/>
</dbReference>
<evidence type="ECO:0008006" key="6">
    <source>
        <dbReference type="Google" id="ProtNLM"/>
    </source>
</evidence>
<comment type="caution">
    <text evidence="4">The sequence shown here is derived from an EMBL/GenBank/DDBJ whole genome shotgun (WGS) entry which is preliminary data.</text>
</comment>
<dbReference type="EMBL" id="WTVR01000006">
    <property type="protein sequence ID" value="NMF87673.1"/>
    <property type="molecule type" value="Genomic_DNA"/>
</dbReference>
<organism evidence="4 5">
    <name type="scientific">Aromatoleum petrolei</name>
    <dbReference type="NCBI Taxonomy" id="76116"/>
    <lineage>
        <taxon>Bacteria</taxon>
        <taxon>Pseudomonadati</taxon>
        <taxon>Pseudomonadota</taxon>
        <taxon>Betaproteobacteria</taxon>
        <taxon>Rhodocyclales</taxon>
        <taxon>Rhodocyclaceae</taxon>
        <taxon>Aromatoleum</taxon>
    </lineage>
</organism>
<reference evidence="4 5" key="1">
    <citation type="submission" date="2019-12" db="EMBL/GenBank/DDBJ databases">
        <title>Comparative genomics gives insights into the taxonomy of the Azoarcus-Aromatoleum group and reveals separate origins of nif in the plant-associated Azoarcus and non-plant-associated Aromatoleum sub-groups.</title>
        <authorList>
            <person name="Lafos M."/>
            <person name="Maluk M."/>
            <person name="Batista M."/>
            <person name="Junghare M."/>
            <person name="Carmona M."/>
            <person name="Faoro H."/>
            <person name="Cruz L.M."/>
            <person name="Battistoni F."/>
            <person name="De Souza E."/>
            <person name="Pedrosa F."/>
            <person name="Chen W.-M."/>
            <person name="Poole P.S."/>
            <person name="Dixon R.A."/>
            <person name="James E.K."/>
        </authorList>
    </citation>
    <scope>NUCLEOTIDE SEQUENCE [LARGE SCALE GENOMIC DNA]</scope>
    <source>
        <strain evidence="4 5">ToN1</strain>
    </source>
</reference>
<name>A0ABX1MM08_9RHOO</name>
<keyword evidence="3" id="KW-0732">Signal</keyword>